<dbReference type="RefSeq" id="WP_132699730.1">
    <property type="nucleotide sequence ID" value="NZ_SLZR01000002.1"/>
</dbReference>
<organism evidence="2 3">
    <name type="scientific">Reinekea marinisedimentorum</name>
    <dbReference type="NCBI Taxonomy" id="230495"/>
    <lineage>
        <taxon>Bacteria</taxon>
        <taxon>Pseudomonadati</taxon>
        <taxon>Pseudomonadota</taxon>
        <taxon>Gammaproteobacteria</taxon>
        <taxon>Oceanospirillales</taxon>
        <taxon>Saccharospirillaceae</taxon>
        <taxon>Reinekea</taxon>
    </lineage>
</organism>
<proteinExistence type="predicted"/>
<feature type="signal peptide" evidence="1">
    <location>
        <begin position="1"/>
        <end position="20"/>
    </location>
</feature>
<dbReference type="Proteomes" id="UP000295793">
    <property type="component" value="Unassembled WGS sequence"/>
</dbReference>
<accession>A0A4V2UK73</accession>
<comment type="caution">
    <text evidence="2">The sequence shown here is derived from an EMBL/GenBank/DDBJ whole genome shotgun (WGS) entry which is preliminary data.</text>
</comment>
<gene>
    <name evidence="2" type="ORF">BCF53_102126</name>
</gene>
<sequence length="118" mass="13213">MKRFILFLTFAGFVTTNASAGGLFQDPTDPELLVTSCTEALQLFEAFDTDPNKKKFTTSRNEAFYSGYCIGRIEQYKQTVSYCGLYDPSWFSIAQVIVEAQKHGLPDTAQELLESACE</sequence>
<evidence type="ECO:0008006" key="4">
    <source>
        <dbReference type="Google" id="ProtNLM"/>
    </source>
</evidence>
<dbReference type="EMBL" id="SLZR01000002">
    <property type="protein sequence ID" value="TCS43102.1"/>
    <property type="molecule type" value="Genomic_DNA"/>
</dbReference>
<evidence type="ECO:0000256" key="1">
    <source>
        <dbReference type="SAM" id="SignalP"/>
    </source>
</evidence>
<evidence type="ECO:0000313" key="3">
    <source>
        <dbReference type="Proteomes" id="UP000295793"/>
    </source>
</evidence>
<keyword evidence="1" id="KW-0732">Signal</keyword>
<keyword evidence="3" id="KW-1185">Reference proteome</keyword>
<dbReference type="OrthoDB" id="5897919at2"/>
<name>A0A4V2UK73_9GAMM</name>
<evidence type="ECO:0000313" key="2">
    <source>
        <dbReference type="EMBL" id="TCS43102.1"/>
    </source>
</evidence>
<dbReference type="AlphaFoldDB" id="A0A4V2UK73"/>
<protein>
    <recommendedName>
        <fullName evidence="4">Rap1a immunity protein domain-containing protein</fullName>
    </recommendedName>
</protein>
<feature type="chain" id="PRO_5020627369" description="Rap1a immunity protein domain-containing protein" evidence="1">
    <location>
        <begin position="21"/>
        <end position="118"/>
    </location>
</feature>
<reference evidence="2 3" key="1">
    <citation type="submission" date="2019-03" db="EMBL/GenBank/DDBJ databases">
        <title>Genomic Encyclopedia of Archaeal and Bacterial Type Strains, Phase II (KMG-II): from individual species to whole genera.</title>
        <authorList>
            <person name="Goeker M."/>
        </authorList>
    </citation>
    <scope>NUCLEOTIDE SEQUENCE [LARGE SCALE GENOMIC DNA]</scope>
    <source>
        <strain evidence="2 3">DSM 15388</strain>
    </source>
</reference>